<dbReference type="EMBL" id="JBHRVA010000003">
    <property type="protein sequence ID" value="MFC3303751.1"/>
    <property type="molecule type" value="Genomic_DNA"/>
</dbReference>
<sequence>MLKFKTFIPAAAALAAIGFMAAPAQAEELDTFAIDVVLEELASADAAEAFEKRLWIAAREYCEDNYIGSDRRALEGCTAAVVAAVQDQIAQNAASEGVQVAWID</sequence>
<accession>A0ABV7ME56</accession>
<comment type="caution">
    <text evidence="2">The sequence shown here is derived from an EMBL/GenBank/DDBJ whole genome shotgun (WGS) entry which is preliminary data.</text>
</comment>
<organism evidence="2 3">
    <name type="scientific">Parvularcula lutaonensis</name>
    <dbReference type="NCBI Taxonomy" id="491923"/>
    <lineage>
        <taxon>Bacteria</taxon>
        <taxon>Pseudomonadati</taxon>
        <taxon>Pseudomonadota</taxon>
        <taxon>Alphaproteobacteria</taxon>
        <taxon>Parvularculales</taxon>
        <taxon>Parvularculaceae</taxon>
        <taxon>Parvularcula</taxon>
    </lineage>
</organism>
<feature type="chain" id="PRO_5047184777" evidence="1">
    <location>
        <begin position="27"/>
        <end position="104"/>
    </location>
</feature>
<evidence type="ECO:0000256" key="1">
    <source>
        <dbReference type="SAM" id="SignalP"/>
    </source>
</evidence>
<protein>
    <submittedName>
        <fullName evidence="2">UrcA family protein</fullName>
    </submittedName>
</protein>
<dbReference type="NCBIfam" id="TIGR04433">
    <property type="entry name" value="UrcA_uranyl"/>
    <property type="match status" value="1"/>
</dbReference>
<dbReference type="RefSeq" id="WP_189576587.1">
    <property type="nucleotide sequence ID" value="NZ_BMXU01000002.1"/>
</dbReference>
<gene>
    <name evidence="2" type="ORF">ACFONP_13545</name>
</gene>
<keyword evidence="3" id="KW-1185">Reference proteome</keyword>
<dbReference type="InterPro" id="IPR030972">
    <property type="entry name" value="UrcA_uranyl"/>
</dbReference>
<feature type="signal peptide" evidence="1">
    <location>
        <begin position="1"/>
        <end position="26"/>
    </location>
</feature>
<reference evidence="3" key="1">
    <citation type="journal article" date="2019" name="Int. J. Syst. Evol. Microbiol.">
        <title>The Global Catalogue of Microorganisms (GCM) 10K type strain sequencing project: providing services to taxonomists for standard genome sequencing and annotation.</title>
        <authorList>
            <consortium name="The Broad Institute Genomics Platform"/>
            <consortium name="The Broad Institute Genome Sequencing Center for Infectious Disease"/>
            <person name="Wu L."/>
            <person name="Ma J."/>
        </authorList>
    </citation>
    <scope>NUCLEOTIDE SEQUENCE [LARGE SCALE GENOMIC DNA]</scope>
    <source>
        <strain evidence="3">KCTC 22245</strain>
    </source>
</reference>
<keyword evidence="1" id="KW-0732">Signal</keyword>
<dbReference type="Proteomes" id="UP001595607">
    <property type="component" value="Unassembled WGS sequence"/>
</dbReference>
<evidence type="ECO:0000313" key="3">
    <source>
        <dbReference type="Proteomes" id="UP001595607"/>
    </source>
</evidence>
<evidence type="ECO:0000313" key="2">
    <source>
        <dbReference type="EMBL" id="MFC3303751.1"/>
    </source>
</evidence>
<proteinExistence type="predicted"/>
<name>A0ABV7ME56_9PROT</name>